<dbReference type="HOGENOM" id="CLU_837137_0_0_1"/>
<feature type="compositionally biased region" description="Basic and acidic residues" evidence="1">
    <location>
        <begin position="194"/>
        <end position="204"/>
    </location>
</feature>
<organism evidence="2">
    <name type="scientific">Rhizophagus irregularis (strain DAOM 181602 / DAOM 197198 / MUCL 43194)</name>
    <name type="common">Arbuscular mycorrhizal fungus</name>
    <name type="synonym">Glomus intraradices</name>
    <dbReference type="NCBI Taxonomy" id="747089"/>
    <lineage>
        <taxon>Eukaryota</taxon>
        <taxon>Fungi</taxon>
        <taxon>Fungi incertae sedis</taxon>
        <taxon>Mucoromycota</taxon>
        <taxon>Glomeromycotina</taxon>
        <taxon>Glomeromycetes</taxon>
        <taxon>Glomerales</taxon>
        <taxon>Glomeraceae</taxon>
        <taxon>Rhizophagus</taxon>
    </lineage>
</organism>
<protein>
    <submittedName>
        <fullName evidence="2">Uncharacterized protein</fullName>
    </submittedName>
</protein>
<proteinExistence type="predicted"/>
<feature type="compositionally biased region" description="Basic and acidic residues" evidence="1">
    <location>
        <begin position="236"/>
        <end position="248"/>
    </location>
</feature>
<evidence type="ECO:0000313" key="2">
    <source>
        <dbReference type="EMBL" id="ESA21896.1"/>
    </source>
</evidence>
<feature type="region of interest" description="Disordered" evidence="1">
    <location>
        <begin position="183"/>
        <end position="248"/>
    </location>
</feature>
<evidence type="ECO:0000256" key="1">
    <source>
        <dbReference type="SAM" id="MobiDB-lite"/>
    </source>
</evidence>
<dbReference type="VEuPathDB" id="FungiDB:RhiirFUN_001999"/>
<reference evidence="2" key="1">
    <citation type="submission" date="2013-07" db="EMBL/GenBank/DDBJ databases">
        <title>The genome of an arbuscular mycorrhizal fungus provides insights into the evolution of the oldest plant symbiosis.</title>
        <authorList>
            <consortium name="DOE Joint Genome Institute"/>
            <person name="Tisserant E."/>
            <person name="Malbreil M."/>
            <person name="Kuo A."/>
            <person name="Kohler A."/>
            <person name="Symeonidi A."/>
            <person name="Balestrini R."/>
            <person name="Charron P."/>
            <person name="Duensing N."/>
            <person name="Frei-dit-Frey N."/>
            <person name="Gianinazzi-Pearson V."/>
            <person name="Gilbert B."/>
            <person name="Handa Y."/>
            <person name="Hijri M."/>
            <person name="Kaul R."/>
            <person name="Kawaguchi M."/>
            <person name="Krajinski F."/>
            <person name="Lammers P."/>
            <person name="Lapierre D."/>
            <person name="Masclaux F.G."/>
            <person name="Murat C."/>
            <person name="Morin E."/>
            <person name="Ndikumana S."/>
            <person name="Pagni M."/>
            <person name="Petitpierre D."/>
            <person name="Requena N."/>
            <person name="Rosikiewicz P."/>
            <person name="Riley R."/>
            <person name="Saito K."/>
            <person name="San Clemente H."/>
            <person name="Shapiro H."/>
            <person name="van Tuinen D."/>
            <person name="Becard G."/>
            <person name="Bonfante P."/>
            <person name="Paszkowski U."/>
            <person name="Shachar-Hill Y."/>
            <person name="Young J.P."/>
            <person name="Sanders I.R."/>
            <person name="Henrissat B."/>
            <person name="Rensing S.A."/>
            <person name="Grigoriev I.V."/>
            <person name="Corradi N."/>
            <person name="Roux C."/>
            <person name="Martin F."/>
        </authorList>
    </citation>
    <scope>NUCLEOTIDE SEQUENCE</scope>
    <source>
        <strain evidence="2">DAOM 197198</strain>
    </source>
</reference>
<accession>U9V1X2</accession>
<dbReference type="EMBL" id="KI276061">
    <property type="protein sequence ID" value="ESA21896.1"/>
    <property type="molecule type" value="Genomic_DNA"/>
</dbReference>
<dbReference type="AlphaFoldDB" id="U9V1X2"/>
<gene>
    <name evidence="2" type="ORF">GLOINDRAFT_17003</name>
</gene>
<name>U9V1X2_RHIID</name>
<sequence length="332" mass="38529">MSNDAIWHLYNWRFDEKDIGNRRFLQEYLGLIKMYPMNEKNKVMIRELLKQFNEEAGKMETAEWLEKAQEKGIEILESELSVLWNMGYTEEERRNEKKKKVESESSEEEDEIDKIIASVYELLLETKNELTKADISRILRLGFDQYEIVIDGFVKEYKSVREKDDKEVYRILHSHLANRGLIWNRDEEDTDESDPQREPGKENSGESETTSEEEEKSSDESEKLINTPGKSPSELSDSKQEKEENKKETTIPIVPITLIPITMANINQIQNVLRTFGATMLGHDIGNDWTNPIAPPIILTGLQGEIQTVEGCTCHMHTSLYMKTHVLGQYLH</sequence>